<organism evidence="5 6">
    <name type="scientific">Actinopolyspora mortivallis</name>
    <dbReference type="NCBI Taxonomy" id="33906"/>
    <lineage>
        <taxon>Bacteria</taxon>
        <taxon>Bacillati</taxon>
        <taxon>Actinomycetota</taxon>
        <taxon>Actinomycetes</taxon>
        <taxon>Actinopolysporales</taxon>
        <taxon>Actinopolysporaceae</taxon>
        <taxon>Actinopolyspora</taxon>
    </lineage>
</organism>
<dbReference type="SUPFAM" id="SSF51735">
    <property type="entry name" value="NAD(P)-binding Rossmann-fold domains"/>
    <property type="match status" value="1"/>
</dbReference>
<feature type="domain" description="Ketoreductase" evidence="4">
    <location>
        <begin position="8"/>
        <end position="182"/>
    </location>
</feature>
<dbReference type="EMBL" id="PVSR01000026">
    <property type="protein sequence ID" value="PRW62727.1"/>
    <property type="molecule type" value="Genomic_DNA"/>
</dbReference>
<dbReference type="PANTHER" id="PTHR44196">
    <property type="entry name" value="DEHYDROGENASE/REDUCTASE SDR FAMILY MEMBER 7B"/>
    <property type="match status" value="1"/>
</dbReference>
<reference evidence="5 6" key="1">
    <citation type="submission" date="2018-03" db="EMBL/GenBank/DDBJ databases">
        <title>Actinopolyspora mortivallis from Sahara, screening for active biomolecules.</title>
        <authorList>
            <person name="Selama O."/>
            <person name="Wellington E.M.H."/>
            <person name="Hacene H."/>
        </authorList>
    </citation>
    <scope>NUCLEOTIDE SEQUENCE [LARGE SCALE GENOMIC DNA]</scope>
    <source>
        <strain evidence="5 6">M5A</strain>
    </source>
</reference>
<dbReference type="SMART" id="SM00822">
    <property type="entry name" value="PKS_KR"/>
    <property type="match status" value="1"/>
</dbReference>
<evidence type="ECO:0000313" key="5">
    <source>
        <dbReference type="EMBL" id="PRW62727.1"/>
    </source>
</evidence>
<evidence type="ECO:0000256" key="3">
    <source>
        <dbReference type="RuleBase" id="RU000363"/>
    </source>
</evidence>
<proteinExistence type="inferred from homology"/>
<evidence type="ECO:0000259" key="4">
    <source>
        <dbReference type="SMART" id="SM00822"/>
    </source>
</evidence>
<dbReference type="InterPro" id="IPR002347">
    <property type="entry name" value="SDR_fam"/>
</dbReference>
<dbReference type="InterPro" id="IPR057326">
    <property type="entry name" value="KR_dom"/>
</dbReference>
<gene>
    <name evidence="5" type="ORF">CEP50_14005</name>
</gene>
<dbReference type="GO" id="GO:0016491">
    <property type="term" value="F:oxidoreductase activity"/>
    <property type="evidence" value="ECO:0007669"/>
    <property type="project" value="UniProtKB-KW"/>
</dbReference>
<dbReference type="Pfam" id="PF00106">
    <property type="entry name" value="adh_short"/>
    <property type="match status" value="1"/>
</dbReference>
<dbReference type="PRINTS" id="PR00080">
    <property type="entry name" value="SDRFAMILY"/>
</dbReference>
<dbReference type="InterPro" id="IPR020904">
    <property type="entry name" value="Sc_DH/Rdtase_CS"/>
</dbReference>
<dbReference type="CDD" id="cd05233">
    <property type="entry name" value="SDR_c"/>
    <property type="match status" value="1"/>
</dbReference>
<keyword evidence="6" id="KW-1185">Reference proteome</keyword>
<dbReference type="InParanoid" id="A0A2T0GUF5"/>
<dbReference type="STRING" id="1050202.GCA_000384035_01691"/>
<dbReference type="AlphaFoldDB" id="A0A2T0GUF5"/>
<dbReference type="GO" id="GO:0016020">
    <property type="term" value="C:membrane"/>
    <property type="evidence" value="ECO:0007669"/>
    <property type="project" value="TreeGrafter"/>
</dbReference>
<name>A0A2T0GUF5_ACTMO</name>
<dbReference type="Gene3D" id="3.40.50.720">
    <property type="entry name" value="NAD(P)-binding Rossmann-like Domain"/>
    <property type="match status" value="1"/>
</dbReference>
<dbReference type="PROSITE" id="PS00061">
    <property type="entry name" value="ADH_SHORT"/>
    <property type="match status" value="1"/>
</dbReference>
<dbReference type="PANTHER" id="PTHR44196:SF1">
    <property type="entry name" value="DEHYDROGENASE_REDUCTASE SDR FAMILY MEMBER 7B"/>
    <property type="match status" value="1"/>
</dbReference>
<dbReference type="InterPro" id="IPR036291">
    <property type="entry name" value="NAD(P)-bd_dom_sf"/>
</dbReference>
<keyword evidence="2" id="KW-0560">Oxidoreductase</keyword>
<accession>A0A2T0GUF5</accession>
<sequence length="250" mass="26625">MTTVLRGRKVLVTGGSSGIGAATTLALARRGCEVVVTGRDERALRAVAARTGARPLAADLGSPEGLARLVEEAGPPDVLINNAGLGWSGETETMPGTEVRRLLAVNLAAPVELTRMLLPAMRSRGGGHIVFVSSIATVGVGTEAVYSATKAGLRAFAAALRDELAGKHVAVTTVFPGAVRTPFFRRRGQEYTRSFPRMLPPEEVAERMLRAVERGEQECFLPRWLGLACRANGLLPGTFHRLSRWFGPTA</sequence>
<evidence type="ECO:0000256" key="1">
    <source>
        <dbReference type="ARBA" id="ARBA00006484"/>
    </source>
</evidence>
<protein>
    <submittedName>
        <fullName evidence="5">Short-chain dehydrogenase</fullName>
    </submittedName>
</protein>
<comment type="similarity">
    <text evidence="1 3">Belongs to the short-chain dehydrogenases/reductases (SDR) family.</text>
</comment>
<dbReference type="RefSeq" id="WP_106114401.1">
    <property type="nucleotide sequence ID" value="NZ_PVSR01000026.1"/>
</dbReference>
<dbReference type="PRINTS" id="PR00081">
    <property type="entry name" value="GDHRDH"/>
</dbReference>
<comment type="caution">
    <text evidence="5">The sequence shown here is derived from an EMBL/GenBank/DDBJ whole genome shotgun (WGS) entry which is preliminary data.</text>
</comment>
<evidence type="ECO:0000313" key="6">
    <source>
        <dbReference type="Proteomes" id="UP000239352"/>
    </source>
</evidence>
<evidence type="ECO:0000256" key="2">
    <source>
        <dbReference type="ARBA" id="ARBA00023002"/>
    </source>
</evidence>
<dbReference type="Proteomes" id="UP000239352">
    <property type="component" value="Unassembled WGS sequence"/>
</dbReference>